<comment type="similarity">
    <text evidence="2">Belongs to the Mediator complex subunit 20 family.</text>
</comment>
<organism evidence="5 6">
    <name type="scientific">Citrus x changshan-huyou</name>
    <dbReference type="NCBI Taxonomy" id="2935761"/>
    <lineage>
        <taxon>Eukaryota</taxon>
        <taxon>Viridiplantae</taxon>
        <taxon>Streptophyta</taxon>
        <taxon>Embryophyta</taxon>
        <taxon>Tracheophyta</taxon>
        <taxon>Spermatophyta</taxon>
        <taxon>Magnoliopsida</taxon>
        <taxon>eudicotyledons</taxon>
        <taxon>Gunneridae</taxon>
        <taxon>Pentapetalae</taxon>
        <taxon>rosids</taxon>
        <taxon>malvids</taxon>
        <taxon>Sapindales</taxon>
        <taxon>Rutaceae</taxon>
        <taxon>Aurantioideae</taxon>
        <taxon>Citrus</taxon>
    </lineage>
</organism>
<dbReference type="InterPro" id="IPR013921">
    <property type="entry name" value="Mediator_Med20"/>
</dbReference>
<evidence type="ECO:0000256" key="4">
    <source>
        <dbReference type="SAM" id="MobiDB-lite"/>
    </source>
</evidence>
<evidence type="ECO:0000256" key="1">
    <source>
        <dbReference type="ARBA" id="ARBA00004123"/>
    </source>
</evidence>
<evidence type="ECO:0000256" key="2">
    <source>
        <dbReference type="ARBA" id="ARBA00010743"/>
    </source>
</evidence>
<dbReference type="GO" id="GO:0003713">
    <property type="term" value="F:transcription coactivator activity"/>
    <property type="evidence" value="ECO:0007669"/>
    <property type="project" value="TreeGrafter"/>
</dbReference>
<dbReference type="PANTHER" id="PTHR12465">
    <property type="entry name" value="UBIQUITIN SPECIFIC PROTEASE HOMOLOG 49"/>
    <property type="match status" value="1"/>
</dbReference>
<comment type="caution">
    <text evidence="5">The sequence shown here is derived from an EMBL/GenBank/DDBJ whole genome shotgun (WGS) entry which is preliminary data.</text>
</comment>
<dbReference type="Pfam" id="PF08612">
    <property type="entry name" value="Med20"/>
    <property type="match status" value="1"/>
</dbReference>
<gene>
    <name evidence="5" type="ORF">WN944_003354</name>
</gene>
<keyword evidence="3" id="KW-0539">Nucleus</keyword>
<dbReference type="SUPFAM" id="SSF52540">
    <property type="entry name" value="P-loop containing nucleoside triphosphate hydrolases"/>
    <property type="match status" value="1"/>
</dbReference>
<reference evidence="5 6" key="1">
    <citation type="submission" date="2024-05" db="EMBL/GenBank/DDBJ databases">
        <title>Haplotype-resolved chromosome-level genome assembly of Huyou (Citrus changshanensis).</title>
        <authorList>
            <person name="Miao C."/>
            <person name="Chen W."/>
            <person name="Wu Y."/>
            <person name="Wang L."/>
            <person name="Zhao S."/>
            <person name="Grierson D."/>
            <person name="Xu C."/>
            <person name="Chen K."/>
        </authorList>
    </citation>
    <scope>NUCLEOTIDE SEQUENCE [LARGE SCALE GENOMIC DNA]</scope>
    <source>
        <strain evidence="5">01-14</strain>
        <tissue evidence="5">Leaf</tissue>
    </source>
</reference>
<dbReference type="AlphaFoldDB" id="A0AAP0QL26"/>
<accession>A0AAP0QL26</accession>
<feature type="region of interest" description="Disordered" evidence="4">
    <location>
        <begin position="1"/>
        <end position="23"/>
    </location>
</feature>
<proteinExistence type="inferred from homology"/>
<sequence>MHQVQANQTYKEDTKSIETQANNSSSSSVWAKTRVTSFMNEKCRMVGREDEMEKLLDLLIEGQPFLSAISIWRCAPRDEKYLIVPDDVWHSRVWDYLRGALTDDHIGSRVPTTTCFEDLIHHWSQTREMLAKFLARTVIRMSWSLLRDRWKSCQGWPFSILFFGGLLLEKDKQDVLSKLEHSTNYRFKISTRQLHQLWIAEGFIHENSEATAECYLQISICKAETAEFINVDKYQQDPSLIIRKMRTSLKAILPQQNAITFLGNTSPRPISCRDSDFVSFEVVKKPWQTHLPSIFEAAQDFAYEINAMTMETGAMPKLQQLVINPCAHLRKLPEVLWHTKSFHKFVLWWPRPELKPALQSRNRRRHDDSSPNPRRFSSAFAAPSAKPSLRLVLLLPGSYSGSVHGIWSSPRSQCHTATTKRMTIKRVLHWQPNVGTSVNSQILNEVSQCVESINGVKEGRWKATLTFYKPMLRDQSLASEFPRDFLGIMVPECPNKYFFVIRTQRIVLEADSTIQTIMEKLQSYKMRVALNFEGFQYQLGDFQLRVGKVVPTHSENLRGIVMEVEYLPISSIEKSRQIMEEFLEIWQEALSKRTLPGHFMPMEPNFIEYGLSDHYSSQHTAVQYATVMAQLIASVQSVQSMRN</sequence>
<protein>
    <recommendedName>
        <fullName evidence="7">Mediator complex subunit 20</fullName>
    </recommendedName>
</protein>
<keyword evidence="6" id="KW-1185">Reference proteome</keyword>
<comment type="subcellular location">
    <subcellularLocation>
        <location evidence="1">Nucleus</location>
    </subcellularLocation>
</comment>
<feature type="region of interest" description="Disordered" evidence="4">
    <location>
        <begin position="358"/>
        <end position="379"/>
    </location>
</feature>
<dbReference type="GO" id="GO:0006357">
    <property type="term" value="P:regulation of transcription by RNA polymerase II"/>
    <property type="evidence" value="ECO:0007669"/>
    <property type="project" value="InterPro"/>
</dbReference>
<evidence type="ECO:0000313" key="5">
    <source>
        <dbReference type="EMBL" id="KAK9192661.1"/>
    </source>
</evidence>
<evidence type="ECO:0008006" key="7">
    <source>
        <dbReference type="Google" id="ProtNLM"/>
    </source>
</evidence>
<dbReference type="GO" id="GO:0016592">
    <property type="term" value="C:mediator complex"/>
    <property type="evidence" value="ECO:0007669"/>
    <property type="project" value="InterPro"/>
</dbReference>
<name>A0AAP0QL26_9ROSI</name>
<evidence type="ECO:0000256" key="3">
    <source>
        <dbReference type="ARBA" id="ARBA00023242"/>
    </source>
</evidence>
<dbReference type="PANTHER" id="PTHR12465:SF0">
    <property type="entry name" value="MEDIATOR OF RNA POLYMERASE II TRANSCRIPTION SUBUNIT 20"/>
    <property type="match status" value="1"/>
</dbReference>
<dbReference type="InterPro" id="IPR027417">
    <property type="entry name" value="P-loop_NTPase"/>
</dbReference>
<evidence type="ECO:0000313" key="6">
    <source>
        <dbReference type="Proteomes" id="UP001428341"/>
    </source>
</evidence>
<dbReference type="EMBL" id="JBCGBO010000006">
    <property type="protein sequence ID" value="KAK9192661.1"/>
    <property type="molecule type" value="Genomic_DNA"/>
</dbReference>
<dbReference type="Proteomes" id="UP001428341">
    <property type="component" value="Unassembled WGS sequence"/>
</dbReference>